<comment type="caution">
    <text evidence="1">The sequence shown here is derived from an EMBL/GenBank/DDBJ whole genome shotgun (WGS) entry which is preliminary data.</text>
</comment>
<evidence type="ECO:0000313" key="2">
    <source>
        <dbReference type="Proteomes" id="UP000012128"/>
    </source>
</evidence>
<sequence length="49" mass="5309">MLLSCFTTKSTDNESIKYESVPNPAGENEVVLNEEGQETTLNTGDPASF</sequence>
<reference evidence="1 2" key="1">
    <citation type="submission" date="2013-01" db="EMBL/GenBank/DDBJ databases">
        <authorList>
            <person name="Harkins D.M."/>
            <person name="Durkin A.S."/>
            <person name="Brinkac L.M."/>
            <person name="Haft D.H."/>
            <person name="Selengut J.D."/>
            <person name="Sanka R."/>
            <person name="DePew J."/>
            <person name="Purushe J."/>
            <person name="Hospenthal D.R."/>
            <person name="Murray C.K."/>
            <person name="Pimentel G."/>
            <person name="Wasfy M."/>
            <person name="Parker T."/>
            <person name="Miller R.S."/>
            <person name="Vinetz J.M."/>
            <person name="Sutton G.G."/>
            <person name="Nierman W.C."/>
            <person name="Fouts D.E."/>
        </authorList>
    </citation>
    <scope>NUCLEOTIDE SEQUENCE [LARGE SCALE GENOMIC DNA]</scope>
    <source>
        <strain evidence="1 2">2006001854</strain>
    </source>
</reference>
<accession>M6GXH7</accession>
<dbReference type="Proteomes" id="UP000012128">
    <property type="component" value="Unassembled WGS sequence"/>
</dbReference>
<protein>
    <submittedName>
        <fullName evidence="1">Uncharacterized protein</fullName>
    </submittedName>
</protein>
<gene>
    <name evidence="1" type="ORF">LEP1GSC037_4694</name>
</gene>
<proteinExistence type="predicted"/>
<name>M6GXH7_LEPIR</name>
<dbReference type="AlphaFoldDB" id="M6GXH7"/>
<dbReference type="EMBL" id="AFLW02000049">
    <property type="protein sequence ID" value="EMM83616.1"/>
    <property type="molecule type" value="Genomic_DNA"/>
</dbReference>
<evidence type="ECO:0000313" key="1">
    <source>
        <dbReference type="EMBL" id="EMM83616.1"/>
    </source>
</evidence>
<organism evidence="1 2">
    <name type="scientific">Leptospira interrogans str. 2006001854</name>
    <dbReference type="NCBI Taxonomy" id="1001590"/>
    <lineage>
        <taxon>Bacteria</taxon>
        <taxon>Pseudomonadati</taxon>
        <taxon>Spirochaetota</taxon>
        <taxon>Spirochaetia</taxon>
        <taxon>Leptospirales</taxon>
        <taxon>Leptospiraceae</taxon>
        <taxon>Leptospira</taxon>
    </lineage>
</organism>